<name>A0A3Q4MXD0_NEOBR</name>
<dbReference type="GeneTree" id="ENSGT00910000148102"/>
<reference evidence="2" key="1">
    <citation type="submission" date="2025-08" db="UniProtKB">
        <authorList>
            <consortium name="Ensembl"/>
        </authorList>
    </citation>
    <scope>IDENTIFICATION</scope>
</reference>
<dbReference type="AlphaFoldDB" id="A0A3Q4MXD0"/>
<keyword evidence="3" id="KW-1185">Reference proteome</keyword>
<dbReference type="OMA" id="CKELIIV"/>
<accession>A0A3Q4MXD0</accession>
<dbReference type="Proteomes" id="UP000261580">
    <property type="component" value="Unassembled WGS sequence"/>
</dbReference>
<dbReference type="Pfam" id="PF20470">
    <property type="entry name" value="HTH_61"/>
    <property type="match status" value="1"/>
</dbReference>
<organism evidence="2 3">
    <name type="scientific">Neolamprologus brichardi</name>
    <name type="common">Fairy cichlid</name>
    <name type="synonym">Lamprologus brichardi</name>
    <dbReference type="NCBI Taxonomy" id="32507"/>
    <lineage>
        <taxon>Eukaryota</taxon>
        <taxon>Metazoa</taxon>
        <taxon>Chordata</taxon>
        <taxon>Craniata</taxon>
        <taxon>Vertebrata</taxon>
        <taxon>Euteleostomi</taxon>
        <taxon>Actinopterygii</taxon>
        <taxon>Neopterygii</taxon>
        <taxon>Teleostei</taxon>
        <taxon>Neoteleostei</taxon>
        <taxon>Acanthomorphata</taxon>
        <taxon>Ovalentaria</taxon>
        <taxon>Cichlomorphae</taxon>
        <taxon>Cichliformes</taxon>
        <taxon>Cichlidae</taxon>
        <taxon>African cichlids</taxon>
        <taxon>Pseudocrenilabrinae</taxon>
        <taxon>Lamprologini</taxon>
        <taxon>Neolamprologus</taxon>
    </lineage>
</organism>
<evidence type="ECO:0000259" key="1">
    <source>
        <dbReference type="Pfam" id="PF20470"/>
    </source>
</evidence>
<dbReference type="Bgee" id="ENSNBRG00000016669">
    <property type="expression patterns" value="Expressed in testis"/>
</dbReference>
<evidence type="ECO:0000313" key="2">
    <source>
        <dbReference type="Ensembl" id="ENSNBRP00000021724.1"/>
    </source>
</evidence>
<dbReference type="STRING" id="32507.ENSNBRP00000021724"/>
<feature type="domain" description="DNA polymerase theta-like helix-turn-helix" evidence="1">
    <location>
        <begin position="37"/>
        <end position="93"/>
    </location>
</feature>
<dbReference type="Ensembl" id="ENSNBRT00000022308.1">
    <property type="protein sequence ID" value="ENSNBRP00000021724.1"/>
    <property type="gene ID" value="ENSNBRG00000016669.1"/>
</dbReference>
<protein>
    <recommendedName>
        <fullName evidence="1">DNA polymerase theta-like helix-turn-helix domain-containing protein</fullName>
    </recommendedName>
</protein>
<proteinExistence type="predicted"/>
<reference evidence="2" key="2">
    <citation type="submission" date="2025-09" db="UniProtKB">
        <authorList>
            <consortium name="Ensembl"/>
        </authorList>
    </citation>
    <scope>IDENTIFICATION</scope>
</reference>
<dbReference type="InterPro" id="IPR046931">
    <property type="entry name" value="HTH_61"/>
</dbReference>
<evidence type="ECO:0000313" key="3">
    <source>
        <dbReference type="Proteomes" id="UP000261580"/>
    </source>
</evidence>
<sequence length="139" mass="15642">HPSDKRSRRHPCPIDGVCEPRGDSMRARWRADCKELIIVGGVASTPQDVRLYASCSLLAASMKCHGKKVSKEETSKGSIETCVEWLMENEFINIQKDGQGNPTVLIISCSIHPFISLLNWYMMNRPSIILCSGRNVYFK</sequence>